<reference evidence="2" key="1">
    <citation type="submission" date="2022-11" db="UniProtKB">
        <authorList>
            <consortium name="WormBaseParasite"/>
        </authorList>
    </citation>
    <scope>IDENTIFICATION</scope>
</reference>
<dbReference type="WBParaSite" id="PS1159_v2.g3796.t1">
    <property type="protein sequence ID" value="PS1159_v2.g3796.t1"/>
    <property type="gene ID" value="PS1159_v2.g3796"/>
</dbReference>
<evidence type="ECO:0000313" key="1">
    <source>
        <dbReference type="Proteomes" id="UP000887580"/>
    </source>
</evidence>
<evidence type="ECO:0000313" key="2">
    <source>
        <dbReference type="WBParaSite" id="PS1159_v2.g3796.t1"/>
    </source>
</evidence>
<organism evidence="1 2">
    <name type="scientific">Panagrolaimus sp. PS1159</name>
    <dbReference type="NCBI Taxonomy" id="55785"/>
    <lineage>
        <taxon>Eukaryota</taxon>
        <taxon>Metazoa</taxon>
        <taxon>Ecdysozoa</taxon>
        <taxon>Nematoda</taxon>
        <taxon>Chromadorea</taxon>
        <taxon>Rhabditida</taxon>
        <taxon>Tylenchina</taxon>
        <taxon>Panagrolaimomorpha</taxon>
        <taxon>Panagrolaimoidea</taxon>
        <taxon>Panagrolaimidae</taxon>
        <taxon>Panagrolaimus</taxon>
    </lineage>
</organism>
<protein>
    <submittedName>
        <fullName evidence="2">Uncharacterized protein</fullName>
    </submittedName>
</protein>
<proteinExistence type="predicted"/>
<dbReference type="Proteomes" id="UP000887580">
    <property type="component" value="Unplaced"/>
</dbReference>
<name>A0AC35GDE5_9BILA</name>
<sequence length="138" mass="14896">MEQSKPIPPPTLIPPPPAAAQKSNEKTQEVVPIRPQPSASGTSHGSQDAKSNNQEQPKNAEPSVASLQSTQKSHVSQETNSDVRAHHAPRDPRFPQLIPGTIEFLVAKGQYDANPADEINAQYSGPTDLSEHAKFLHP</sequence>
<accession>A0AC35GDE5</accession>